<dbReference type="Gene3D" id="3.90.245.10">
    <property type="entry name" value="Ribonucleoside hydrolase-like"/>
    <property type="match status" value="1"/>
</dbReference>
<evidence type="ECO:0000313" key="4">
    <source>
        <dbReference type="EMBL" id="MDO7883044.1"/>
    </source>
</evidence>
<gene>
    <name evidence="4" type="ORF">Q5716_12470</name>
</gene>
<evidence type="ECO:0000256" key="1">
    <source>
        <dbReference type="ARBA" id="ARBA00022801"/>
    </source>
</evidence>
<feature type="domain" description="Inosine/uridine-preferring nucleoside hydrolase" evidence="3">
    <location>
        <begin position="7"/>
        <end position="303"/>
    </location>
</feature>
<protein>
    <submittedName>
        <fullName evidence="4">Nucleoside hydrolase</fullName>
    </submittedName>
</protein>
<sequence length="319" mass="33626">MSERTPVLVDCDTGVDDAMALLYLLHRDDIDVVGITSVFGNNTAAQCAHNSIRVLELVGREDIPVAIGAENPLVGEVTYLATHVHGGDGLGDSGLPVEVSTSVSSLSAVELIDQLSARYRGRLRMLAVGPLTNVAHALDAIDDLTERVVDLVIMGGAADVAGNQSPAAEANIIHDPEAARRVLGAPWPTTLVPLDVTMTEIVTEEHRERLVAANTPVTRFVAATTDFYFGGYGFESYGRRCSPCHDALAAGILTGEMVPSVFPLLHVEVDCSDGPGRGATIVDTRGRYRGFPDQPGATCRVALVTDGSFPDKLVAALGA</sequence>
<dbReference type="Pfam" id="PF01156">
    <property type="entry name" value="IU_nuc_hydro"/>
    <property type="match status" value="1"/>
</dbReference>
<dbReference type="EMBL" id="JAUQUB010000003">
    <property type="protein sequence ID" value="MDO7883044.1"/>
    <property type="molecule type" value="Genomic_DNA"/>
</dbReference>
<dbReference type="Proteomes" id="UP001241072">
    <property type="component" value="Unassembled WGS sequence"/>
</dbReference>
<name>A0ABT9BQY5_9MICO</name>
<accession>A0ABT9BQY5</accession>
<dbReference type="InterPro" id="IPR023186">
    <property type="entry name" value="IUNH"/>
</dbReference>
<dbReference type="RefSeq" id="WP_305003474.1">
    <property type="nucleotide sequence ID" value="NZ_JAUQUB010000003.1"/>
</dbReference>
<dbReference type="PANTHER" id="PTHR12304">
    <property type="entry name" value="INOSINE-URIDINE PREFERRING NUCLEOSIDE HYDROLASE"/>
    <property type="match status" value="1"/>
</dbReference>
<proteinExistence type="predicted"/>
<keyword evidence="2" id="KW-0326">Glycosidase</keyword>
<dbReference type="InterPro" id="IPR001910">
    <property type="entry name" value="Inosine/uridine_hydrolase_dom"/>
</dbReference>
<evidence type="ECO:0000259" key="3">
    <source>
        <dbReference type="Pfam" id="PF01156"/>
    </source>
</evidence>
<dbReference type="SUPFAM" id="SSF53590">
    <property type="entry name" value="Nucleoside hydrolase"/>
    <property type="match status" value="1"/>
</dbReference>
<organism evidence="4 5">
    <name type="scientific">Antiquaquibacter soli</name>
    <dbReference type="NCBI Taxonomy" id="3064523"/>
    <lineage>
        <taxon>Bacteria</taxon>
        <taxon>Bacillati</taxon>
        <taxon>Actinomycetota</taxon>
        <taxon>Actinomycetes</taxon>
        <taxon>Micrococcales</taxon>
        <taxon>Microbacteriaceae</taxon>
        <taxon>Antiquaquibacter</taxon>
    </lineage>
</organism>
<keyword evidence="1 4" id="KW-0378">Hydrolase</keyword>
<comment type="caution">
    <text evidence="4">The sequence shown here is derived from an EMBL/GenBank/DDBJ whole genome shotgun (WGS) entry which is preliminary data.</text>
</comment>
<dbReference type="GO" id="GO:0016787">
    <property type="term" value="F:hydrolase activity"/>
    <property type="evidence" value="ECO:0007669"/>
    <property type="project" value="UniProtKB-KW"/>
</dbReference>
<dbReference type="PANTHER" id="PTHR12304:SF4">
    <property type="entry name" value="URIDINE NUCLEOSIDASE"/>
    <property type="match status" value="1"/>
</dbReference>
<reference evidence="4 5" key="1">
    <citation type="submission" date="2023-07" db="EMBL/GenBank/DDBJ databases">
        <title>Protaetiibacter sp. nov WY-16 isolated from soil.</title>
        <authorList>
            <person name="Liu B."/>
            <person name="Wan Y."/>
        </authorList>
    </citation>
    <scope>NUCLEOTIDE SEQUENCE [LARGE SCALE GENOMIC DNA]</scope>
    <source>
        <strain evidence="4 5">WY-16</strain>
    </source>
</reference>
<dbReference type="InterPro" id="IPR036452">
    <property type="entry name" value="Ribo_hydro-like"/>
</dbReference>
<evidence type="ECO:0000256" key="2">
    <source>
        <dbReference type="ARBA" id="ARBA00023295"/>
    </source>
</evidence>
<keyword evidence="5" id="KW-1185">Reference proteome</keyword>
<evidence type="ECO:0000313" key="5">
    <source>
        <dbReference type="Proteomes" id="UP001241072"/>
    </source>
</evidence>